<dbReference type="InterPro" id="IPR039424">
    <property type="entry name" value="SBP_5"/>
</dbReference>
<dbReference type="PANTHER" id="PTHR30290">
    <property type="entry name" value="PERIPLASMIC BINDING COMPONENT OF ABC TRANSPORTER"/>
    <property type="match status" value="1"/>
</dbReference>
<sequence>MAVPHTMPKRSVQAVAAVAAAALALTACSIFGDGGTDASTNSGSGDESAAQILRTTWPNPESLDPHVITNGIWIDQQGLFEGLVVQNADGSDVEPGMAAEWNVSEDGTVWTFQLRGDAAWSNGEPVTAADFVWTYERLLTPGGSAAGTTTGANSYQTALGIVNASEFLAGSVTDFSEVGIEATAEHELVFTLEAPNPGFLLGLTHPSMLPLHPATLEEFPQEWTEPENWVSNGPFVLDEWQRNVEMTLVPNENYWDGENVHLDEVEIQLFASGEPVSPVAYDNDEVDLMQLVGEDVFSYVDNPEFTDQIRAVEQRNITYLALLRSTNPVLEDVRVREALSLALGREIVAGLQPGVAVARSLVPEYLGAEHGLGQDEDIARAQELLADAGYPDGEGFPELMLLTEAPRPELDVAVDQWGEHLGISARVNNVERGVYVEERWSVQESPGFYSGGFITRANWNDAINTIFNPRTMEEFSLPAEVWEEYQEVQADEDLDPGERESQLRALRDEHASAGAQEFTALAAEGSSQPDLEAATGYFVDAAEVRDDLYLYLPVTLIDANYLVRPGVEGLNLRGTPDVYYFKGVSITGE</sequence>
<organism evidence="3 4">
    <name type="scientific">Ruania alkalisoli</name>
    <dbReference type="NCBI Taxonomy" id="2779775"/>
    <lineage>
        <taxon>Bacteria</taxon>
        <taxon>Bacillati</taxon>
        <taxon>Actinomycetota</taxon>
        <taxon>Actinomycetes</taxon>
        <taxon>Micrococcales</taxon>
        <taxon>Ruaniaceae</taxon>
        <taxon>Ruania</taxon>
    </lineage>
</organism>
<dbReference type="SUPFAM" id="SSF53850">
    <property type="entry name" value="Periplasmic binding protein-like II"/>
    <property type="match status" value="1"/>
</dbReference>
<dbReference type="GO" id="GO:1904680">
    <property type="term" value="F:peptide transmembrane transporter activity"/>
    <property type="evidence" value="ECO:0007669"/>
    <property type="project" value="TreeGrafter"/>
</dbReference>
<evidence type="ECO:0000313" key="4">
    <source>
        <dbReference type="Proteomes" id="UP000593758"/>
    </source>
</evidence>
<dbReference type="Gene3D" id="3.40.190.10">
    <property type="entry name" value="Periplasmic binding protein-like II"/>
    <property type="match status" value="1"/>
</dbReference>
<proteinExistence type="predicted"/>
<protein>
    <submittedName>
        <fullName evidence="3">Peptide ABC transporter substrate-binding protein</fullName>
    </submittedName>
</protein>
<feature type="chain" id="PRO_5038364205" evidence="1">
    <location>
        <begin position="33"/>
        <end position="589"/>
    </location>
</feature>
<feature type="signal peptide" evidence="1">
    <location>
        <begin position="1"/>
        <end position="32"/>
    </location>
</feature>
<dbReference type="Gene3D" id="3.90.76.10">
    <property type="entry name" value="Dipeptide-binding Protein, Domain 1"/>
    <property type="match status" value="1"/>
</dbReference>
<evidence type="ECO:0000259" key="2">
    <source>
        <dbReference type="Pfam" id="PF00496"/>
    </source>
</evidence>
<dbReference type="Proteomes" id="UP000593758">
    <property type="component" value="Chromosome"/>
</dbReference>
<dbReference type="Gene3D" id="3.10.105.10">
    <property type="entry name" value="Dipeptide-binding Protein, Domain 3"/>
    <property type="match status" value="1"/>
</dbReference>
<gene>
    <name evidence="3" type="ORF">IM660_17355</name>
</gene>
<keyword evidence="4" id="KW-1185">Reference proteome</keyword>
<reference evidence="3 4" key="1">
    <citation type="submission" date="2020-10" db="EMBL/GenBank/DDBJ databases">
        <title>Haloactinobacterium sp. RN3S43, a bacterium isolated from saline soil.</title>
        <authorList>
            <person name="Sun J.-Q."/>
        </authorList>
    </citation>
    <scope>NUCLEOTIDE SEQUENCE [LARGE SCALE GENOMIC DNA]</scope>
    <source>
        <strain evidence="3 4">RN3S43</strain>
    </source>
</reference>
<dbReference type="AlphaFoldDB" id="A0A7M1SSA6"/>
<dbReference type="PANTHER" id="PTHR30290:SF83">
    <property type="entry name" value="ABC TRANSPORTER SUBSTRATE-BINDING PROTEIN"/>
    <property type="match status" value="1"/>
</dbReference>
<evidence type="ECO:0000256" key="1">
    <source>
        <dbReference type="SAM" id="SignalP"/>
    </source>
</evidence>
<dbReference type="GO" id="GO:0015833">
    <property type="term" value="P:peptide transport"/>
    <property type="evidence" value="ECO:0007669"/>
    <property type="project" value="TreeGrafter"/>
</dbReference>
<dbReference type="EMBL" id="CP063169">
    <property type="protein sequence ID" value="QOR70341.1"/>
    <property type="molecule type" value="Genomic_DNA"/>
</dbReference>
<dbReference type="Pfam" id="PF00496">
    <property type="entry name" value="SBP_bac_5"/>
    <property type="match status" value="1"/>
</dbReference>
<dbReference type="RefSeq" id="WP_193497025.1">
    <property type="nucleotide sequence ID" value="NZ_CP063169.1"/>
</dbReference>
<keyword evidence="1" id="KW-0732">Signal</keyword>
<evidence type="ECO:0000313" key="3">
    <source>
        <dbReference type="EMBL" id="QOR70341.1"/>
    </source>
</evidence>
<accession>A0A7M1SSA6</accession>
<dbReference type="InterPro" id="IPR000914">
    <property type="entry name" value="SBP_5_dom"/>
</dbReference>
<dbReference type="KEGG" id="halt:IM660_17355"/>
<dbReference type="CDD" id="cd08504">
    <property type="entry name" value="PBP2_OppA"/>
    <property type="match status" value="1"/>
</dbReference>
<name>A0A7M1SSA6_9MICO</name>
<feature type="domain" description="Solute-binding protein family 5" evidence="2">
    <location>
        <begin position="93"/>
        <end position="439"/>
    </location>
</feature>